<gene>
    <name evidence="6" type="ORF">ABXZ32_02010</name>
</gene>
<feature type="transmembrane region" description="Helical" evidence="4">
    <location>
        <begin position="337"/>
        <end position="356"/>
    </location>
</feature>
<evidence type="ECO:0000313" key="7">
    <source>
        <dbReference type="Proteomes" id="UP001549773"/>
    </source>
</evidence>
<feature type="transmembrane region" description="Helical" evidence="4">
    <location>
        <begin position="139"/>
        <end position="159"/>
    </location>
</feature>
<feature type="domain" description="HTH araC/xylS-type" evidence="5">
    <location>
        <begin position="393"/>
        <end position="493"/>
    </location>
</feature>
<dbReference type="EMBL" id="JBEWYP010000001">
    <property type="protein sequence ID" value="MET7028149.1"/>
    <property type="molecule type" value="Genomic_DNA"/>
</dbReference>
<keyword evidence="3" id="KW-0804">Transcription</keyword>
<keyword evidence="1" id="KW-0805">Transcription regulation</keyword>
<keyword evidence="4" id="KW-1133">Transmembrane helix</keyword>
<dbReference type="PANTHER" id="PTHR43280">
    <property type="entry name" value="ARAC-FAMILY TRANSCRIPTIONAL REGULATOR"/>
    <property type="match status" value="1"/>
</dbReference>
<feature type="transmembrane region" description="Helical" evidence="4">
    <location>
        <begin position="303"/>
        <end position="325"/>
    </location>
</feature>
<keyword evidence="7" id="KW-1185">Reference proteome</keyword>
<feature type="transmembrane region" description="Helical" evidence="4">
    <location>
        <begin position="203"/>
        <end position="222"/>
    </location>
</feature>
<dbReference type="InterPro" id="IPR018060">
    <property type="entry name" value="HTH_AraC"/>
</dbReference>
<accession>A0ABV2TSC0</accession>
<dbReference type="Pfam" id="PF12833">
    <property type="entry name" value="HTH_18"/>
    <property type="match status" value="1"/>
</dbReference>
<evidence type="ECO:0000256" key="1">
    <source>
        <dbReference type="ARBA" id="ARBA00023015"/>
    </source>
</evidence>
<evidence type="ECO:0000256" key="4">
    <source>
        <dbReference type="SAM" id="Phobius"/>
    </source>
</evidence>
<feature type="transmembrane region" description="Helical" evidence="4">
    <location>
        <begin position="171"/>
        <end position="191"/>
    </location>
</feature>
<dbReference type="Gene3D" id="1.10.10.60">
    <property type="entry name" value="Homeodomain-like"/>
    <property type="match status" value="2"/>
</dbReference>
<protein>
    <submittedName>
        <fullName evidence="6">Helix-turn-helix domain-containing protein</fullName>
    </submittedName>
</protein>
<feature type="transmembrane region" description="Helical" evidence="4">
    <location>
        <begin position="273"/>
        <end position="291"/>
    </location>
</feature>
<dbReference type="PROSITE" id="PS01124">
    <property type="entry name" value="HTH_ARAC_FAMILY_2"/>
    <property type="match status" value="1"/>
</dbReference>
<dbReference type="InterPro" id="IPR018062">
    <property type="entry name" value="HTH_AraC-typ_CS"/>
</dbReference>
<evidence type="ECO:0000313" key="6">
    <source>
        <dbReference type="EMBL" id="MET7028149.1"/>
    </source>
</evidence>
<keyword evidence="2" id="KW-0238">DNA-binding</keyword>
<name>A0ABV2TSC0_9FLAO</name>
<evidence type="ECO:0000256" key="3">
    <source>
        <dbReference type="ARBA" id="ARBA00023163"/>
    </source>
</evidence>
<comment type="caution">
    <text evidence="6">The sequence shown here is derived from an EMBL/GenBank/DDBJ whole genome shotgun (WGS) entry which is preliminary data.</text>
</comment>
<keyword evidence="4" id="KW-0812">Transmembrane</keyword>
<dbReference type="PROSITE" id="PS00041">
    <property type="entry name" value="HTH_ARAC_FAMILY_1"/>
    <property type="match status" value="1"/>
</dbReference>
<organism evidence="6 7">
    <name type="scientific">Sediminicola luteus</name>
    <dbReference type="NCBI Taxonomy" id="319238"/>
    <lineage>
        <taxon>Bacteria</taxon>
        <taxon>Pseudomonadati</taxon>
        <taxon>Bacteroidota</taxon>
        <taxon>Flavobacteriia</taxon>
        <taxon>Flavobacteriales</taxon>
        <taxon>Flavobacteriaceae</taxon>
        <taxon>Sediminicola</taxon>
    </lineage>
</organism>
<evidence type="ECO:0000259" key="5">
    <source>
        <dbReference type="PROSITE" id="PS01124"/>
    </source>
</evidence>
<reference evidence="6 7" key="1">
    <citation type="submission" date="2024-07" db="EMBL/GenBank/DDBJ databases">
        <title>The genome sequence of type strain Sediminicola luteus GDMCC 1.2596T.</title>
        <authorList>
            <person name="Liu Y."/>
        </authorList>
    </citation>
    <scope>NUCLEOTIDE SEQUENCE [LARGE SCALE GENOMIC DNA]</scope>
    <source>
        <strain evidence="6 7">GDMCC 1.2596</strain>
    </source>
</reference>
<dbReference type="PANTHER" id="PTHR43280:SF29">
    <property type="entry name" value="ARAC-FAMILY TRANSCRIPTIONAL REGULATOR"/>
    <property type="match status" value="1"/>
</dbReference>
<sequence>MKIPFFILILFTLQFSWSQDKTIHCDINELSRLTVKDISVLSAFELFHLGVCEYRFNNFKRASSYFQSAEVKGFEDNTLLNKYSKLCNEGLLATKLLENAAQANTDDPFNPNLALAENSLTKVETSSLENYNNSLQHDLLNHIFIFISIIGFLLALRLFLKFQKEQTHNVFLGIFIFGISLMLFELALYWWKDSNYNPRVSFFRIQFFLWIPSIYLYMRNKLTAAIGIDKKEFVIHYSVFIIALVALLILGNYNPTTDSAFSDFLSKFLNSLYFKSVHSTIYVILLLSLFTKNKAKLSPVNKNWLILLLSFIGIIMVLIYTRTLFEQIHSFDYLSKYFAAIILSIFISVAGLMLFIQPEIITKAEDISHPKEPKYKNSGLTDDMLFILKIQLDELLQKKKPYLDNNITLEKLSQELNTDRYSLSQVINQEYGKNFYEFINDYRVEETINIINKSKEIKSVNDLIYESGFNNRVSFYKAFKKRKNMTPMEYVKTVHA</sequence>
<proteinExistence type="predicted"/>
<keyword evidence="4" id="KW-0472">Membrane</keyword>
<feature type="transmembrane region" description="Helical" evidence="4">
    <location>
        <begin position="234"/>
        <end position="253"/>
    </location>
</feature>
<evidence type="ECO:0000256" key="2">
    <source>
        <dbReference type="ARBA" id="ARBA00023125"/>
    </source>
</evidence>
<dbReference type="RefSeq" id="WP_354617011.1">
    <property type="nucleotide sequence ID" value="NZ_JBEWYP010000001.1"/>
</dbReference>
<dbReference type="Proteomes" id="UP001549773">
    <property type="component" value="Unassembled WGS sequence"/>
</dbReference>
<dbReference type="SMART" id="SM00342">
    <property type="entry name" value="HTH_ARAC"/>
    <property type="match status" value="1"/>
</dbReference>